<name>K9VI08_9CYAN</name>
<proteinExistence type="predicted"/>
<protein>
    <submittedName>
        <fullName evidence="1">Uncharacterized protein</fullName>
    </submittedName>
</protein>
<evidence type="ECO:0000313" key="2">
    <source>
        <dbReference type="Proteomes" id="UP000010478"/>
    </source>
</evidence>
<reference evidence="1 2" key="1">
    <citation type="submission" date="2012-05" db="EMBL/GenBank/DDBJ databases">
        <title>Finished chromosome of genome of Oscillatoria sp. PCC 7112.</title>
        <authorList>
            <consortium name="US DOE Joint Genome Institute"/>
            <person name="Gugger M."/>
            <person name="Coursin T."/>
            <person name="Rippka R."/>
            <person name="Tandeau De Marsac N."/>
            <person name="Huntemann M."/>
            <person name="Wei C.-L."/>
            <person name="Han J."/>
            <person name="Detter J.C."/>
            <person name="Han C."/>
            <person name="Tapia R."/>
            <person name="Davenport K."/>
            <person name="Daligault H."/>
            <person name="Erkkila T."/>
            <person name="Gu W."/>
            <person name="Munk A.C.C."/>
            <person name="Teshima H."/>
            <person name="Xu Y."/>
            <person name="Chain P."/>
            <person name="Chen A."/>
            <person name="Krypides N."/>
            <person name="Mavromatis K."/>
            <person name="Markowitz V."/>
            <person name="Szeto E."/>
            <person name="Ivanova N."/>
            <person name="Mikhailova N."/>
            <person name="Ovchinnikova G."/>
            <person name="Pagani I."/>
            <person name="Pati A."/>
            <person name="Goodwin L."/>
            <person name="Peters L."/>
            <person name="Pitluck S."/>
            <person name="Woyke T."/>
            <person name="Kerfeld C."/>
        </authorList>
    </citation>
    <scope>NUCLEOTIDE SEQUENCE [LARGE SCALE GENOMIC DNA]</scope>
    <source>
        <strain evidence="1 2">PCC 7112</strain>
    </source>
</reference>
<dbReference type="HOGENOM" id="CLU_2143334_0_0_3"/>
<dbReference type="Proteomes" id="UP000010478">
    <property type="component" value="Chromosome"/>
</dbReference>
<dbReference type="RefSeq" id="WP_015176409.1">
    <property type="nucleotide sequence ID" value="NC_019729.1"/>
</dbReference>
<evidence type="ECO:0000313" key="1">
    <source>
        <dbReference type="EMBL" id="AFZ07122.1"/>
    </source>
</evidence>
<organism evidence="1 2">
    <name type="scientific">Phormidium nigroviride PCC 7112</name>
    <dbReference type="NCBI Taxonomy" id="179408"/>
    <lineage>
        <taxon>Bacteria</taxon>
        <taxon>Bacillati</taxon>
        <taxon>Cyanobacteriota</taxon>
        <taxon>Cyanophyceae</taxon>
        <taxon>Oscillatoriophycideae</taxon>
        <taxon>Oscillatoriales</taxon>
        <taxon>Oscillatoriaceae</taxon>
        <taxon>Phormidium</taxon>
    </lineage>
</organism>
<keyword evidence="2" id="KW-1185">Reference proteome</keyword>
<dbReference type="STRING" id="179408.Osc7112_2709"/>
<accession>K9VI08</accession>
<gene>
    <name evidence="1" type="ORF">Osc7112_2709</name>
</gene>
<sequence>MGTYRFYAQLQKNTDNLATSDKPFSQPPTYSEAVAVVEGLKSKGKSELPRKAHEDFESTVDKVVTWLGNNRGTSYGGNGDIRAARREFKYSGETYRVDIGIGGETANSKWFV</sequence>
<dbReference type="KEGG" id="oni:Osc7112_2709"/>
<dbReference type="AlphaFoldDB" id="K9VI08"/>
<dbReference type="EMBL" id="CP003614">
    <property type="protein sequence ID" value="AFZ07122.1"/>
    <property type="molecule type" value="Genomic_DNA"/>
</dbReference>